<dbReference type="GO" id="GO:0004674">
    <property type="term" value="F:protein serine/threonine kinase activity"/>
    <property type="evidence" value="ECO:0007669"/>
    <property type="project" value="UniProtKB-KW"/>
</dbReference>
<protein>
    <submittedName>
        <fullName evidence="6">Calcium/calmodulin-dependent protein kinase kinase</fullName>
    </submittedName>
</protein>
<gene>
    <name evidence="6" type="ORF">ACHHYP_05080</name>
</gene>
<proteinExistence type="inferred from homology"/>
<dbReference type="AlphaFoldDB" id="A0A1V9ZNW2"/>
<evidence type="ECO:0000256" key="4">
    <source>
        <dbReference type="RuleBase" id="RU000304"/>
    </source>
</evidence>
<organism evidence="6 7">
    <name type="scientific">Achlya hypogyna</name>
    <name type="common">Oomycete</name>
    <name type="synonym">Protoachlya hypogyna</name>
    <dbReference type="NCBI Taxonomy" id="1202772"/>
    <lineage>
        <taxon>Eukaryota</taxon>
        <taxon>Sar</taxon>
        <taxon>Stramenopiles</taxon>
        <taxon>Oomycota</taxon>
        <taxon>Saprolegniomycetes</taxon>
        <taxon>Saprolegniales</taxon>
        <taxon>Achlyaceae</taxon>
        <taxon>Achlya</taxon>
    </lineage>
</organism>
<evidence type="ECO:0000259" key="5">
    <source>
        <dbReference type="PROSITE" id="PS50011"/>
    </source>
</evidence>
<dbReference type="GO" id="GO:0005737">
    <property type="term" value="C:cytoplasm"/>
    <property type="evidence" value="ECO:0007669"/>
    <property type="project" value="TreeGrafter"/>
</dbReference>
<dbReference type="InterPro" id="IPR017441">
    <property type="entry name" value="Protein_kinase_ATP_BS"/>
</dbReference>
<dbReference type="PANTHER" id="PTHR24346:SF77">
    <property type="entry name" value="SERINE THREONINE PROTEIN KINASE"/>
    <property type="match status" value="1"/>
</dbReference>
<keyword evidence="6" id="KW-0418">Kinase</keyword>
<dbReference type="Gene3D" id="1.10.510.10">
    <property type="entry name" value="Transferase(Phosphotransferase) domain 1"/>
    <property type="match status" value="1"/>
</dbReference>
<name>A0A1V9ZNW2_ACHHY</name>
<evidence type="ECO:0000313" key="7">
    <source>
        <dbReference type="Proteomes" id="UP000243579"/>
    </source>
</evidence>
<dbReference type="PROSITE" id="PS00108">
    <property type="entry name" value="PROTEIN_KINASE_ST"/>
    <property type="match status" value="1"/>
</dbReference>
<keyword evidence="4" id="KW-0723">Serine/threonine-protein kinase</keyword>
<dbReference type="GO" id="GO:0005524">
    <property type="term" value="F:ATP binding"/>
    <property type="evidence" value="ECO:0007669"/>
    <property type="project" value="UniProtKB-UniRule"/>
</dbReference>
<feature type="domain" description="Protein kinase" evidence="5">
    <location>
        <begin position="67"/>
        <end position="337"/>
    </location>
</feature>
<dbReference type="Pfam" id="PF00069">
    <property type="entry name" value="Pkinase"/>
    <property type="match status" value="1"/>
</dbReference>
<dbReference type="PROSITE" id="PS50011">
    <property type="entry name" value="PROTEIN_KINASE_DOM"/>
    <property type="match status" value="1"/>
</dbReference>
<keyword evidence="6" id="KW-0808">Transferase</keyword>
<evidence type="ECO:0000256" key="2">
    <source>
        <dbReference type="ARBA" id="ARBA00022840"/>
    </source>
</evidence>
<evidence type="ECO:0000256" key="3">
    <source>
        <dbReference type="PROSITE-ProRule" id="PRU10141"/>
    </source>
</evidence>
<dbReference type="PROSITE" id="PS00107">
    <property type="entry name" value="PROTEIN_KINASE_ATP"/>
    <property type="match status" value="1"/>
</dbReference>
<evidence type="ECO:0000313" key="6">
    <source>
        <dbReference type="EMBL" id="OQR99682.1"/>
    </source>
</evidence>
<dbReference type="PANTHER" id="PTHR24346">
    <property type="entry name" value="MAP/MICROTUBULE AFFINITY-REGULATING KINASE"/>
    <property type="match status" value="1"/>
</dbReference>
<sequence>MESWAAPQRSLRSLDTLHEHQHVKVPVEKVPAIPFLRRKDDRHSSFFETSSVHKSIDAQGQKQINQYILFDVIGKGAYGKVRKALWPEKNTYYAVKIINKKNAKKTLLRGPKAPRSDGLENIRREFAIWKKLRHPNIVRLKEVIDAPEAEKIYLVSELIEGKSIIDGDVTCTPLPEETAKHCFCQLIEGIDFLHFHKIIHRDIKPGNLLYSADGVVKITDFGQSQVIEDEQDSFRQTVGTGPFLAPEMLTGAEYKGLPVDVWACGVTLYMFTYGRLPFHSDTPHDLYDKIKNDPIAFESTVNGVPVNPLVVDLLQKILNKDPATRTTTQDIREHPWLRAAFEDKFPRNERHVLDITPACVESAITPLQLYKRLKRKTKVLIAAKSCRAARGGLPIV</sequence>
<accession>A0A1V9ZNW2</accession>
<dbReference type="EMBL" id="JNBR01000046">
    <property type="protein sequence ID" value="OQR99682.1"/>
    <property type="molecule type" value="Genomic_DNA"/>
</dbReference>
<feature type="binding site" evidence="3">
    <location>
        <position position="96"/>
    </location>
    <ligand>
        <name>ATP</name>
        <dbReference type="ChEBI" id="CHEBI:30616"/>
    </ligand>
</feature>
<comment type="caution">
    <text evidence="6">The sequence shown here is derived from an EMBL/GenBank/DDBJ whole genome shotgun (WGS) entry which is preliminary data.</text>
</comment>
<dbReference type="InterPro" id="IPR011009">
    <property type="entry name" value="Kinase-like_dom_sf"/>
</dbReference>
<dbReference type="Gene3D" id="3.30.200.20">
    <property type="entry name" value="Phosphorylase Kinase, domain 1"/>
    <property type="match status" value="1"/>
</dbReference>
<dbReference type="GO" id="GO:0035556">
    <property type="term" value="P:intracellular signal transduction"/>
    <property type="evidence" value="ECO:0007669"/>
    <property type="project" value="TreeGrafter"/>
</dbReference>
<dbReference type="SMART" id="SM00220">
    <property type="entry name" value="S_TKc"/>
    <property type="match status" value="1"/>
</dbReference>
<keyword evidence="7" id="KW-1185">Reference proteome</keyword>
<comment type="similarity">
    <text evidence="4">Belongs to the protein kinase superfamily.</text>
</comment>
<evidence type="ECO:0000256" key="1">
    <source>
        <dbReference type="ARBA" id="ARBA00022741"/>
    </source>
</evidence>
<dbReference type="InterPro" id="IPR008271">
    <property type="entry name" value="Ser/Thr_kinase_AS"/>
</dbReference>
<dbReference type="InterPro" id="IPR000719">
    <property type="entry name" value="Prot_kinase_dom"/>
</dbReference>
<keyword evidence="2 3" id="KW-0067">ATP-binding</keyword>
<dbReference type="FunFam" id="1.10.510.10:FF:000571">
    <property type="entry name" value="Maternal embryonic leucine zipper kinase"/>
    <property type="match status" value="1"/>
</dbReference>
<dbReference type="SUPFAM" id="SSF56112">
    <property type="entry name" value="Protein kinase-like (PK-like)"/>
    <property type="match status" value="1"/>
</dbReference>
<dbReference type="CDD" id="cd14008">
    <property type="entry name" value="STKc_LKB1_CaMKK"/>
    <property type="match status" value="1"/>
</dbReference>
<reference evidence="6 7" key="1">
    <citation type="journal article" date="2014" name="Genome Biol. Evol.">
        <title>The secreted proteins of Achlya hypogyna and Thraustotheca clavata identify the ancestral oomycete secretome and reveal gene acquisitions by horizontal gene transfer.</title>
        <authorList>
            <person name="Misner I."/>
            <person name="Blouin N."/>
            <person name="Leonard G."/>
            <person name="Richards T.A."/>
            <person name="Lane C.E."/>
        </authorList>
    </citation>
    <scope>NUCLEOTIDE SEQUENCE [LARGE SCALE GENOMIC DNA]</scope>
    <source>
        <strain evidence="6 7">ATCC 48635</strain>
    </source>
</reference>
<dbReference type="OrthoDB" id="68483at2759"/>
<dbReference type="Proteomes" id="UP000243579">
    <property type="component" value="Unassembled WGS sequence"/>
</dbReference>
<keyword evidence="1 3" id="KW-0547">Nucleotide-binding</keyword>
<dbReference type="STRING" id="1202772.A0A1V9ZNW2"/>